<dbReference type="Gene3D" id="3.90.870.10">
    <property type="entry name" value="DHBP synthase"/>
    <property type="match status" value="1"/>
</dbReference>
<evidence type="ECO:0000256" key="6">
    <source>
        <dbReference type="ARBA" id="ARBA00022679"/>
    </source>
</evidence>
<evidence type="ECO:0000256" key="8">
    <source>
        <dbReference type="ARBA" id="ARBA00022695"/>
    </source>
</evidence>
<evidence type="ECO:0000313" key="16">
    <source>
        <dbReference type="Proteomes" id="UP001460072"/>
    </source>
</evidence>
<comment type="caution">
    <text evidence="15">The sequence shown here is derived from an EMBL/GenBank/DDBJ whole genome shotgun (WGS) entry which is preliminary data.</text>
</comment>
<evidence type="ECO:0000256" key="7">
    <source>
        <dbReference type="ARBA" id="ARBA00022694"/>
    </source>
</evidence>
<gene>
    <name evidence="15" type="ORF">WFZ85_07055</name>
</gene>
<comment type="catalytic activity">
    <reaction evidence="12 13">
        <text>L-threonine + hydrogencarbonate + ATP = L-threonylcarbamoyladenylate + diphosphate + H2O</text>
        <dbReference type="Rhea" id="RHEA:36407"/>
        <dbReference type="ChEBI" id="CHEBI:15377"/>
        <dbReference type="ChEBI" id="CHEBI:17544"/>
        <dbReference type="ChEBI" id="CHEBI:30616"/>
        <dbReference type="ChEBI" id="CHEBI:33019"/>
        <dbReference type="ChEBI" id="CHEBI:57926"/>
        <dbReference type="ChEBI" id="CHEBI:73682"/>
        <dbReference type="EC" id="2.7.7.87"/>
    </reaction>
</comment>
<dbReference type="InterPro" id="IPR038385">
    <property type="entry name" value="Sua5/YwlC_C"/>
</dbReference>
<dbReference type="InterPro" id="IPR010923">
    <property type="entry name" value="T(6)A37_SUA5"/>
</dbReference>
<proteinExistence type="inferred from homology"/>
<dbReference type="PANTHER" id="PTHR17490:SF16">
    <property type="entry name" value="THREONYLCARBAMOYL-AMP SYNTHASE"/>
    <property type="match status" value="1"/>
</dbReference>
<evidence type="ECO:0000256" key="1">
    <source>
        <dbReference type="ARBA" id="ARBA00004496"/>
    </source>
</evidence>
<evidence type="ECO:0000256" key="11">
    <source>
        <dbReference type="ARBA" id="ARBA00029774"/>
    </source>
</evidence>
<comment type="similarity">
    <text evidence="2 13">Belongs to the SUA5 family.</text>
</comment>
<dbReference type="Pfam" id="PF03481">
    <property type="entry name" value="Sua5_C"/>
    <property type="match status" value="1"/>
</dbReference>
<dbReference type="InterPro" id="IPR006070">
    <property type="entry name" value="Sua5-like_dom"/>
</dbReference>
<dbReference type="GO" id="GO:0061710">
    <property type="term" value="F:L-threonylcarbamoyladenylate synthase"/>
    <property type="evidence" value="ECO:0007669"/>
    <property type="project" value="UniProtKB-EC"/>
</dbReference>
<dbReference type="EMBL" id="JBCGDO010000007">
    <property type="protein sequence ID" value="MEM0542370.1"/>
    <property type="molecule type" value="Genomic_DNA"/>
</dbReference>
<dbReference type="EC" id="2.7.7.87" evidence="3 13"/>
<dbReference type="InterPro" id="IPR017945">
    <property type="entry name" value="DHBP_synth_RibB-like_a/b_dom"/>
</dbReference>
<evidence type="ECO:0000256" key="13">
    <source>
        <dbReference type="PIRNR" id="PIRNR004930"/>
    </source>
</evidence>
<dbReference type="PANTHER" id="PTHR17490">
    <property type="entry name" value="SUA5"/>
    <property type="match status" value="1"/>
</dbReference>
<dbReference type="PROSITE" id="PS51163">
    <property type="entry name" value="YRDC"/>
    <property type="match status" value="1"/>
</dbReference>
<dbReference type="PIRSF" id="PIRSF004930">
    <property type="entry name" value="Tln_factor_SUA5"/>
    <property type="match status" value="1"/>
</dbReference>
<evidence type="ECO:0000256" key="5">
    <source>
        <dbReference type="ARBA" id="ARBA00022490"/>
    </source>
</evidence>
<dbReference type="InterPro" id="IPR005145">
    <property type="entry name" value="Sua5_C"/>
</dbReference>
<keyword evidence="8 13" id="KW-0548">Nucleotidyltransferase</keyword>
<accession>A0ABU9N3S5</accession>
<keyword evidence="7 13" id="KW-0819">tRNA processing</keyword>
<organism evidence="15 16">
    <name type="scientific">Flavobacterium aureirubrum</name>
    <dbReference type="NCBI Taxonomy" id="3133147"/>
    <lineage>
        <taxon>Bacteria</taxon>
        <taxon>Pseudomonadati</taxon>
        <taxon>Bacteroidota</taxon>
        <taxon>Flavobacteriia</taxon>
        <taxon>Flavobacteriales</taxon>
        <taxon>Flavobacteriaceae</taxon>
        <taxon>Flavobacterium</taxon>
    </lineage>
</organism>
<keyword evidence="6 13" id="KW-0808">Transferase</keyword>
<evidence type="ECO:0000256" key="2">
    <source>
        <dbReference type="ARBA" id="ARBA00007663"/>
    </source>
</evidence>
<evidence type="ECO:0000313" key="15">
    <source>
        <dbReference type="EMBL" id="MEM0542370.1"/>
    </source>
</evidence>
<evidence type="ECO:0000256" key="12">
    <source>
        <dbReference type="ARBA" id="ARBA00048366"/>
    </source>
</evidence>
<keyword evidence="16" id="KW-1185">Reference proteome</keyword>
<keyword evidence="5 13" id="KW-0963">Cytoplasm</keyword>
<dbReference type="InterPro" id="IPR050156">
    <property type="entry name" value="TC-AMP_synthase_SUA5"/>
</dbReference>
<evidence type="ECO:0000256" key="3">
    <source>
        <dbReference type="ARBA" id="ARBA00012584"/>
    </source>
</evidence>
<dbReference type="Pfam" id="PF01300">
    <property type="entry name" value="Sua5_yciO_yrdC"/>
    <property type="match status" value="1"/>
</dbReference>
<comment type="subcellular location">
    <subcellularLocation>
        <location evidence="1 13">Cytoplasm</location>
    </subcellularLocation>
</comment>
<dbReference type="RefSeq" id="WP_342695591.1">
    <property type="nucleotide sequence ID" value="NZ_JBCGDO010000007.1"/>
</dbReference>
<dbReference type="Gene3D" id="3.40.50.11030">
    <property type="entry name" value="Threonylcarbamoyl-AMP synthase, C-terminal domain"/>
    <property type="match status" value="1"/>
</dbReference>
<dbReference type="SUPFAM" id="SSF55821">
    <property type="entry name" value="YrdC/RibB"/>
    <property type="match status" value="1"/>
</dbReference>
<evidence type="ECO:0000256" key="9">
    <source>
        <dbReference type="ARBA" id="ARBA00022741"/>
    </source>
</evidence>
<feature type="domain" description="YrdC-like" evidence="14">
    <location>
        <begin position="2"/>
        <end position="188"/>
    </location>
</feature>
<dbReference type="Proteomes" id="UP001460072">
    <property type="component" value="Unassembled WGS sequence"/>
</dbReference>
<name>A0ABU9N3S5_9FLAO</name>
<protein>
    <recommendedName>
        <fullName evidence="4 13">Threonylcarbamoyl-AMP synthase</fullName>
        <shortName evidence="13">TC-AMP synthase</shortName>
        <ecNumber evidence="3 13">2.7.7.87</ecNumber>
    </recommendedName>
    <alternativeName>
        <fullName evidence="11 13">L-threonylcarbamoyladenylate synthase</fullName>
    </alternativeName>
</protein>
<reference evidence="15 16" key="1">
    <citation type="submission" date="2024-03" db="EMBL/GenBank/DDBJ databases">
        <title>Two novel species of the genus Flavobacterium exhibiting potentially degradation of complex polysaccharides.</title>
        <authorList>
            <person name="Lian X."/>
        </authorList>
    </citation>
    <scope>NUCLEOTIDE SEQUENCE [LARGE SCALE GENOMIC DNA]</scope>
    <source>
        <strain evidence="16">j3</strain>
    </source>
</reference>
<keyword evidence="9 13" id="KW-0547">Nucleotide-binding</keyword>
<sequence length="331" mass="36200">MNEEILKAATLLKQGNVVAIPTETVYGLAANAFDGNAVKQIFEIKQRPLFNPLIVHIKSIDYLENIVSSIPPKAMILAKHFWPGALTLVLPKKEIIPNVVTAGKDTVGIRVPSHPTALELLNQLDFPLAAPSANPFGYISPTTTAHVQNQLGAKIPFILDGGNCQKGIESTIIGFENNEPILYRVGAISKEEIENCIGKINSKTKAASSPEAPGMLSKHYSPRTPLMVSDDIISDLEKYKNQAVGFIVFSDLNLNASEKYIQVSTTSNLEEAAQNLYAAMHQLDAAGFELIIAEKFPETGLGISLNDRLYRAQEVEFDESTLKELKTLTRK</sequence>
<keyword evidence="10 13" id="KW-0067">ATP-binding</keyword>
<comment type="function">
    <text evidence="13">Required for the formation of a threonylcarbamoyl group on adenosine at position 37 (t(6)A37) in tRNAs that read codons beginning with adenine.</text>
</comment>
<evidence type="ECO:0000256" key="10">
    <source>
        <dbReference type="ARBA" id="ARBA00022840"/>
    </source>
</evidence>
<evidence type="ECO:0000256" key="4">
    <source>
        <dbReference type="ARBA" id="ARBA00015492"/>
    </source>
</evidence>
<dbReference type="NCBIfam" id="TIGR00057">
    <property type="entry name" value="L-threonylcarbamoyladenylate synthase"/>
    <property type="match status" value="1"/>
</dbReference>
<evidence type="ECO:0000259" key="14">
    <source>
        <dbReference type="PROSITE" id="PS51163"/>
    </source>
</evidence>